<evidence type="ECO:0000256" key="2">
    <source>
        <dbReference type="SAM" id="SignalP"/>
    </source>
</evidence>
<organism evidence="3 4">
    <name type="scientific">Victivallis lenta</name>
    <dbReference type="NCBI Taxonomy" id="2606640"/>
    <lineage>
        <taxon>Bacteria</taxon>
        <taxon>Pseudomonadati</taxon>
        <taxon>Lentisphaerota</taxon>
        <taxon>Lentisphaeria</taxon>
        <taxon>Victivallales</taxon>
        <taxon>Victivallaceae</taxon>
        <taxon>Victivallis</taxon>
    </lineage>
</organism>
<feature type="transmembrane region" description="Helical" evidence="1">
    <location>
        <begin position="349"/>
        <end position="372"/>
    </location>
</feature>
<keyword evidence="4" id="KW-1185">Reference proteome</keyword>
<dbReference type="EMBL" id="VUNS01000033">
    <property type="protein sequence ID" value="MST99293.1"/>
    <property type="molecule type" value="Genomic_DNA"/>
</dbReference>
<proteinExistence type="predicted"/>
<keyword evidence="1" id="KW-1133">Transmembrane helix</keyword>
<feature type="signal peptide" evidence="2">
    <location>
        <begin position="1"/>
        <end position="22"/>
    </location>
</feature>
<dbReference type="RefSeq" id="WP_154420504.1">
    <property type="nucleotide sequence ID" value="NZ_VUNS01000033.1"/>
</dbReference>
<keyword evidence="1" id="KW-0812">Transmembrane</keyword>
<dbReference type="AlphaFoldDB" id="A0A844G7Z0"/>
<protein>
    <submittedName>
        <fullName evidence="3">Uncharacterized protein</fullName>
    </submittedName>
</protein>
<keyword evidence="1" id="KW-0472">Membrane</keyword>
<accession>A0A844G7Z0</accession>
<sequence length="591" mass="64508">MKRPVFVIVFALVCLAAPSLRAERFGAVSVENVPQAAGSEWQSSYFVREFRVENAGGRPAEVRICIRSAGDTPFSTERSVLIAPGAVQNVVLYRPPADAGGRYSESLQMELVIDGRPVKHSLLPDAGSSISYKRSGILLSGSLPLHEYRPFFRLDRYGRSLESSNIPVAQWGRNLRDYAGLRSIWISSEDVVPPEVEAALMKWVFSGGTLVICVPPGSPWPEGTEGPDGEPAVRQHGWGRRVVCRPVPAEKCAAVEAYLKRYADHEGKGEENKLNGLKRPELGGGMALLDSLASNDEFFARPQPQSFYDELGLEIPTVPLQLLFYVMLVFVIVIGPVNFLVLRKFRKEPLILLTTPAVSLLFCLLVVGFITLNEGWYSRAKAFGVTLLDQEGRQAATLARLGVYAPIAPGGGFTFDSGDLLEFAHAGAVLANVDTAQKLASGLLQPRIPLCYSVVRVSPQREKLRIAPEKDGLAVVNGLGARLNALLVAGPDGGIFVSDSPVEPGERVLLRRGKQQGSVRKMDMARLYRAAQLAVREKRCDPVSGELPPGYYCALAEEPLFYTPGFRPDRFEARHAVIGKYSFAGESEDGN</sequence>
<comment type="caution">
    <text evidence="3">The sequence shown here is derived from an EMBL/GenBank/DDBJ whole genome shotgun (WGS) entry which is preliminary data.</text>
</comment>
<name>A0A844G7Z0_9BACT</name>
<evidence type="ECO:0000256" key="1">
    <source>
        <dbReference type="SAM" id="Phobius"/>
    </source>
</evidence>
<evidence type="ECO:0000313" key="4">
    <source>
        <dbReference type="Proteomes" id="UP000435649"/>
    </source>
</evidence>
<evidence type="ECO:0000313" key="3">
    <source>
        <dbReference type="EMBL" id="MST99293.1"/>
    </source>
</evidence>
<reference evidence="3 4" key="1">
    <citation type="submission" date="2019-08" db="EMBL/GenBank/DDBJ databases">
        <title>In-depth cultivation of the pig gut microbiome towards novel bacterial diversity and tailored functional studies.</title>
        <authorList>
            <person name="Wylensek D."/>
            <person name="Hitch T.C.A."/>
            <person name="Clavel T."/>
        </authorList>
    </citation>
    <scope>NUCLEOTIDE SEQUENCE [LARGE SCALE GENOMIC DNA]</scope>
    <source>
        <strain evidence="3 4">BBE-744-WT-12</strain>
    </source>
</reference>
<dbReference type="Proteomes" id="UP000435649">
    <property type="component" value="Unassembled WGS sequence"/>
</dbReference>
<feature type="transmembrane region" description="Helical" evidence="1">
    <location>
        <begin position="322"/>
        <end position="342"/>
    </location>
</feature>
<keyword evidence="2" id="KW-0732">Signal</keyword>
<feature type="chain" id="PRO_5032516762" evidence="2">
    <location>
        <begin position="23"/>
        <end position="591"/>
    </location>
</feature>
<gene>
    <name evidence="3" type="ORF">FYJ85_19900</name>
</gene>